<protein>
    <recommendedName>
        <fullName evidence="3">HEPN AbiU2-like domain-containing protein</fullName>
    </recommendedName>
</protein>
<accession>A0ABU0W6M6</accession>
<evidence type="ECO:0000313" key="2">
    <source>
        <dbReference type="Proteomes" id="UP001239019"/>
    </source>
</evidence>
<organism evidence="1 2">
    <name type="scientific">Natronospira bacteriovora</name>
    <dbReference type="NCBI Taxonomy" id="3069753"/>
    <lineage>
        <taxon>Bacteria</taxon>
        <taxon>Pseudomonadati</taxon>
        <taxon>Pseudomonadota</taxon>
        <taxon>Gammaproteobacteria</taxon>
        <taxon>Natronospirales</taxon>
        <taxon>Natronospiraceae</taxon>
        <taxon>Natronospira</taxon>
    </lineage>
</organism>
<reference evidence="1 2" key="1">
    <citation type="submission" date="2023-08" db="EMBL/GenBank/DDBJ databases">
        <title>Whole-genome sequencing of halo(alkali)philic microorganisms from hypersaline lakes.</title>
        <authorList>
            <person name="Sorokin D.Y."/>
            <person name="Abbas B."/>
            <person name="Merkel A.Y."/>
        </authorList>
    </citation>
    <scope>NUCLEOTIDE SEQUENCE [LARGE SCALE GENOMIC DNA]</scope>
    <source>
        <strain evidence="1 2">AB-CW4</strain>
    </source>
</reference>
<evidence type="ECO:0008006" key="3">
    <source>
        <dbReference type="Google" id="ProtNLM"/>
    </source>
</evidence>
<dbReference type="EMBL" id="JAVDDT010000001">
    <property type="protein sequence ID" value="MDQ2068655.1"/>
    <property type="molecule type" value="Genomic_DNA"/>
</dbReference>
<keyword evidence="2" id="KW-1185">Reference proteome</keyword>
<dbReference type="RefSeq" id="WP_306727137.1">
    <property type="nucleotide sequence ID" value="NZ_JAVDDT010000001.1"/>
</dbReference>
<proteinExistence type="predicted"/>
<gene>
    <name evidence="1" type="ORF">RBH19_02050</name>
</gene>
<evidence type="ECO:0000313" key="1">
    <source>
        <dbReference type="EMBL" id="MDQ2068655.1"/>
    </source>
</evidence>
<dbReference type="Proteomes" id="UP001239019">
    <property type="component" value="Unassembled WGS sequence"/>
</dbReference>
<name>A0ABU0W6M6_9GAMM</name>
<sequence length="244" mass="27608">MTTELQKTLALDQELFNAVRLIKAGLGQLQTLNAGNDFYHLPLLTLASGFERFMKVTLCFRWLEVHGSFPTSKALPSGRNGHDLKCLLERVRAECFLDDYVDNIPVAKADVEYLNSKELLSFISVLSDFGQAARYYNLDVVVGRNVQTDDPDAAWQRLETEILLARKDLMDEITNNPASNRVHIEINNEVVSRLERFARALARLYTIGKIGVEVRRYLGYIGYFLHLSDSDLGTKKYELSGSAL</sequence>
<comment type="caution">
    <text evidence="1">The sequence shown here is derived from an EMBL/GenBank/DDBJ whole genome shotgun (WGS) entry which is preliminary data.</text>
</comment>